<dbReference type="PANTHER" id="PTHR47168:SF1">
    <property type="entry name" value="OS02G0798600 PROTEIN"/>
    <property type="match status" value="1"/>
</dbReference>
<accession>A0A8B6CUG4</accession>
<dbReference type="Proteomes" id="UP000596742">
    <property type="component" value="Unassembled WGS sequence"/>
</dbReference>
<dbReference type="Pfam" id="PF02225">
    <property type="entry name" value="PA"/>
    <property type="match status" value="1"/>
</dbReference>
<evidence type="ECO:0000256" key="9">
    <source>
        <dbReference type="SAM" id="Phobius"/>
    </source>
</evidence>
<dbReference type="AlphaFoldDB" id="A0A8B6CUG4"/>
<sequence>MKRKHKGCVFISTVCLSRRNTTPELYIHKNLVIAEVDVIKGELVVYSFKDKKAVFGPSIPKSGIKGKLVYLKTNKTCHDYVPNRPTEKENETLIALMETNSDCTFLYMVLAAQRMKFIAVIVHNDFQTGEDLRRMVEPADSKMEDVMISSVLVGYRAGKLLSNYDIEYEAANKYNHWFINICANVQEPIQYKTTSKILFRTAFSITMLCLCPLIIGVCCCIKHYRNKTSVNRYLERARTRRWSLPFQLSNIQALKSCTPQIHAAKFKKGHRYDTCPICLEEFVENEQLWILPCKHEFHISCIKSWLEEIKYSCPMCKGMVITIPD</sequence>
<evidence type="ECO:0000256" key="8">
    <source>
        <dbReference type="PROSITE-ProRule" id="PRU00175"/>
    </source>
</evidence>
<dbReference type="InterPro" id="IPR001841">
    <property type="entry name" value="Znf_RING"/>
</dbReference>
<keyword evidence="5" id="KW-0862">Zinc</keyword>
<keyword evidence="2 9" id="KW-0812">Transmembrane</keyword>
<dbReference type="Pfam" id="PF13639">
    <property type="entry name" value="zf-RING_2"/>
    <property type="match status" value="1"/>
</dbReference>
<evidence type="ECO:0000259" key="10">
    <source>
        <dbReference type="PROSITE" id="PS50089"/>
    </source>
</evidence>
<dbReference type="SMART" id="SM00184">
    <property type="entry name" value="RING"/>
    <property type="match status" value="1"/>
</dbReference>
<dbReference type="InterPro" id="IPR013083">
    <property type="entry name" value="Znf_RING/FYVE/PHD"/>
</dbReference>
<dbReference type="EMBL" id="UYJE01002327">
    <property type="protein sequence ID" value="VDI09776.1"/>
    <property type="molecule type" value="Genomic_DNA"/>
</dbReference>
<reference evidence="11" key="1">
    <citation type="submission" date="2018-11" db="EMBL/GenBank/DDBJ databases">
        <authorList>
            <person name="Alioto T."/>
            <person name="Alioto T."/>
        </authorList>
    </citation>
    <scope>NUCLEOTIDE SEQUENCE</scope>
</reference>
<evidence type="ECO:0000313" key="12">
    <source>
        <dbReference type="Proteomes" id="UP000596742"/>
    </source>
</evidence>
<dbReference type="PROSITE" id="PS50089">
    <property type="entry name" value="ZF_RING_2"/>
    <property type="match status" value="1"/>
</dbReference>
<dbReference type="InterPro" id="IPR051653">
    <property type="entry name" value="E3_ligase_sorting_rcpt"/>
</dbReference>
<dbReference type="PANTHER" id="PTHR47168">
    <property type="entry name" value="RING ZINC FINGER DOMAIN SUPERFAMILY PROTEIN-RELATED"/>
    <property type="match status" value="1"/>
</dbReference>
<evidence type="ECO:0000256" key="5">
    <source>
        <dbReference type="ARBA" id="ARBA00022833"/>
    </source>
</evidence>
<comment type="caution">
    <text evidence="11">The sequence shown here is derived from an EMBL/GenBank/DDBJ whole genome shotgun (WGS) entry which is preliminary data.</text>
</comment>
<gene>
    <name evidence="11" type="ORF">MGAL_10B044839</name>
</gene>
<keyword evidence="6 9" id="KW-1133">Transmembrane helix</keyword>
<evidence type="ECO:0000256" key="4">
    <source>
        <dbReference type="ARBA" id="ARBA00022771"/>
    </source>
</evidence>
<dbReference type="Gene3D" id="3.30.40.10">
    <property type="entry name" value="Zinc/RING finger domain, C3HC4 (zinc finger)"/>
    <property type="match status" value="1"/>
</dbReference>
<proteinExistence type="predicted"/>
<keyword evidence="7 9" id="KW-0472">Membrane</keyword>
<dbReference type="GO" id="GO:0008270">
    <property type="term" value="F:zinc ion binding"/>
    <property type="evidence" value="ECO:0007669"/>
    <property type="project" value="UniProtKB-KW"/>
</dbReference>
<evidence type="ECO:0000256" key="6">
    <source>
        <dbReference type="ARBA" id="ARBA00022989"/>
    </source>
</evidence>
<comment type="subcellular location">
    <subcellularLocation>
        <location evidence="1">Membrane</location>
        <topology evidence="1">Single-pass membrane protein</topology>
    </subcellularLocation>
</comment>
<evidence type="ECO:0000256" key="3">
    <source>
        <dbReference type="ARBA" id="ARBA00022723"/>
    </source>
</evidence>
<dbReference type="OrthoDB" id="6046438at2759"/>
<evidence type="ECO:0000256" key="1">
    <source>
        <dbReference type="ARBA" id="ARBA00004167"/>
    </source>
</evidence>
<keyword evidence="4 8" id="KW-0863">Zinc-finger</keyword>
<dbReference type="Gene3D" id="3.50.30.30">
    <property type="match status" value="1"/>
</dbReference>
<keyword evidence="3" id="KW-0479">Metal-binding</keyword>
<dbReference type="InterPro" id="IPR003137">
    <property type="entry name" value="PA_domain"/>
</dbReference>
<name>A0A8B6CUG4_MYTGA</name>
<dbReference type="GO" id="GO:0016020">
    <property type="term" value="C:membrane"/>
    <property type="evidence" value="ECO:0007669"/>
    <property type="project" value="UniProtKB-SubCell"/>
</dbReference>
<evidence type="ECO:0000313" key="11">
    <source>
        <dbReference type="EMBL" id="VDI09776.1"/>
    </source>
</evidence>
<dbReference type="SUPFAM" id="SSF57850">
    <property type="entry name" value="RING/U-box"/>
    <property type="match status" value="1"/>
</dbReference>
<evidence type="ECO:0000256" key="2">
    <source>
        <dbReference type="ARBA" id="ARBA00022692"/>
    </source>
</evidence>
<feature type="transmembrane region" description="Helical" evidence="9">
    <location>
        <begin position="197"/>
        <end position="221"/>
    </location>
</feature>
<protein>
    <recommendedName>
        <fullName evidence="10">RING-type domain-containing protein</fullName>
    </recommendedName>
</protein>
<feature type="domain" description="RING-type" evidence="10">
    <location>
        <begin position="275"/>
        <end position="317"/>
    </location>
</feature>
<evidence type="ECO:0000256" key="7">
    <source>
        <dbReference type="ARBA" id="ARBA00023136"/>
    </source>
</evidence>
<organism evidence="11 12">
    <name type="scientific">Mytilus galloprovincialis</name>
    <name type="common">Mediterranean mussel</name>
    <dbReference type="NCBI Taxonomy" id="29158"/>
    <lineage>
        <taxon>Eukaryota</taxon>
        <taxon>Metazoa</taxon>
        <taxon>Spiralia</taxon>
        <taxon>Lophotrochozoa</taxon>
        <taxon>Mollusca</taxon>
        <taxon>Bivalvia</taxon>
        <taxon>Autobranchia</taxon>
        <taxon>Pteriomorphia</taxon>
        <taxon>Mytilida</taxon>
        <taxon>Mytiloidea</taxon>
        <taxon>Mytilidae</taxon>
        <taxon>Mytilinae</taxon>
        <taxon>Mytilus</taxon>
    </lineage>
</organism>
<keyword evidence="12" id="KW-1185">Reference proteome</keyword>